<dbReference type="AlphaFoldDB" id="A0A3N1KQU7"/>
<comment type="caution">
    <text evidence="2">The sequence shown here is derived from an EMBL/GenBank/DDBJ whole genome shotgun (WGS) entry which is preliminary data.</text>
</comment>
<dbReference type="Proteomes" id="UP000278222">
    <property type="component" value="Unassembled WGS sequence"/>
</dbReference>
<name>A0A3N1KQU7_9PROT</name>
<keyword evidence="1" id="KW-1133">Transmembrane helix</keyword>
<protein>
    <submittedName>
        <fullName evidence="2">Uncharacterized protein</fullName>
    </submittedName>
</protein>
<evidence type="ECO:0000256" key="1">
    <source>
        <dbReference type="SAM" id="Phobius"/>
    </source>
</evidence>
<dbReference type="RefSeq" id="WP_123694029.1">
    <property type="nucleotide sequence ID" value="NZ_AP019700.1"/>
</dbReference>
<dbReference type="EMBL" id="RJKX01000017">
    <property type="protein sequence ID" value="ROP83081.1"/>
    <property type="molecule type" value="Genomic_DNA"/>
</dbReference>
<accession>A0A3N1KQU7</accession>
<evidence type="ECO:0000313" key="3">
    <source>
        <dbReference type="Proteomes" id="UP000278222"/>
    </source>
</evidence>
<feature type="transmembrane region" description="Helical" evidence="1">
    <location>
        <begin position="78"/>
        <end position="96"/>
    </location>
</feature>
<gene>
    <name evidence="2" type="ORF">EDC65_4610</name>
</gene>
<keyword evidence="1" id="KW-0812">Transmembrane</keyword>
<sequence length="122" mass="12927">MTEESRITPVPAGQGAADEARLDRALDRLLAGAPAPELPGDLAQRILVATHRIPQIPADAPRSRPSLRRPVWFGRPRAIAAAFALVAAVGFAAGWAEPMLIGDAQAIDVSPFVYGIDPEIDL</sequence>
<reference evidence="2 3" key="1">
    <citation type="submission" date="2018-11" db="EMBL/GenBank/DDBJ databases">
        <title>Genomic Encyclopedia of Type Strains, Phase IV (KMG-IV): sequencing the most valuable type-strain genomes for metagenomic binning, comparative biology and taxonomic classification.</title>
        <authorList>
            <person name="Goeker M."/>
        </authorList>
    </citation>
    <scope>NUCLEOTIDE SEQUENCE [LARGE SCALE GENOMIC DNA]</scope>
    <source>
        <strain evidence="2 3">DSM 5900</strain>
    </source>
</reference>
<evidence type="ECO:0000313" key="2">
    <source>
        <dbReference type="EMBL" id="ROP83081.1"/>
    </source>
</evidence>
<proteinExistence type="predicted"/>
<organism evidence="2 3">
    <name type="scientific">Stella humosa</name>
    <dbReference type="NCBI Taxonomy" id="94"/>
    <lineage>
        <taxon>Bacteria</taxon>
        <taxon>Pseudomonadati</taxon>
        <taxon>Pseudomonadota</taxon>
        <taxon>Alphaproteobacteria</taxon>
        <taxon>Rhodospirillales</taxon>
        <taxon>Stellaceae</taxon>
        <taxon>Stella</taxon>
    </lineage>
</organism>
<keyword evidence="3" id="KW-1185">Reference proteome</keyword>
<keyword evidence="1" id="KW-0472">Membrane</keyword>